<dbReference type="Proteomes" id="UP000887564">
    <property type="component" value="Unplaced"/>
</dbReference>
<proteinExistence type="predicted"/>
<dbReference type="WBParaSite" id="PEQ_0000705201-mRNA-1">
    <property type="protein sequence ID" value="PEQ_0000705201-mRNA-1"/>
    <property type="gene ID" value="PEQ_0000705201"/>
</dbReference>
<reference evidence="2" key="1">
    <citation type="submission" date="2022-11" db="UniProtKB">
        <authorList>
            <consortium name="WormBaseParasite"/>
        </authorList>
    </citation>
    <scope>IDENTIFICATION</scope>
</reference>
<organism evidence="1 2">
    <name type="scientific">Parascaris equorum</name>
    <name type="common">Equine roundworm</name>
    <dbReference type="NCBI Taxonomy" id="6256"/>
    <lineage>
        <taxon>Eukaryota</taxon>
        <taxon>Metazoa</taxon>
        <taxon>Ecdysozoa</taxon>
        <taxon>Nematoda</taxon>
        <taxon>Chromadorea</taxon>
        <taxon>Rhabditida</taxon>
        <taxon>Spirurina</taxon>
        <taxon>Ascaridomorpha</taxon>
        <taxon>Ascaridoidea</taxon>
        <taxon>Ascarididae</taxon>
        <taxon>Parascaris</taxon>
    </lineage>
</organism>
<name>A0A914RKS2_PAREQ</name>
<protein>
    <submittedName>
        <fullName evidence="2">Ovule protein</fullName>
    </submittedName>
</protein>
<sequence length="68" mass="7913">MDQDLVFILMKADHFSTMFECHQRSYRMNAVIFVPSEFLLGLYVPVCLETIPYVSKRSSNEKSPILIL</sequence>
<keyword evidence="1" id="KW-1185">Reference proteome</keyword>
<evidence type="ECO:0000313" key="2">
    <source>
        <dbReference type="WBParaSite" id="PEQ_0000705201-mRNA-1"/>
    </source>
</evidence>
<evidence type="ECO:0000313" key="1">
    <source>
        <dbReference type="Proteomes" id="UP000887564"/>
    </source>
</evidence>
<dbReference type="AlphaFoldDB" id="A0A914RKS2"/>
<accession>A0A914RKS2</accession>